<feature type="transmembrane region" description="Helical" evidence="7">
    <location>
        <begin position="1105"/>
        <end position="1124"/>
    </location>
</feature>
<feature type="region of interest" description="Disordered" evidence="6">
    <location>
        <begin position="1"/>
        <end position="20"/>
    </location>
</feature>
<feature type="region of interest" description="Disordered" evidence="6">
    <location>
        <begin position="211"/>
        <end position="256"/>
    </location>
</feature>
<evidence type="ECO:0000256" key="3">
    <source>
        <dbReference type="ARBA" id="ARBA00022989"/>
    </source>
</evidence>
<feature type="domain" description="G-protein coupled receptors family 2 profile 2" evidence="9">
    <location>
        <begin position="881"/>
        <end position="1161"/>
    </location>
</feature>
<organism evidence="10 11">
    <name type="scientific">Coilia grayii</name>
    <name type="common">Gray's grenadier anchovy</name>
    <dbReference type="NCBI Taxonomy" id="363190"/>
    <lineage>
        <taxon>Eukaryota</taxon>
        <taxon>Metazoa</taxon>
        <taxon>Chordata</taxon>
        <taxon>Craniata</taxon>
        <taxon>Vertebrata</taxon>
        <taxon>Euteleostomi</taxon>
        <taxon>Actinopterygii</taxon>
        <taxon>Neopterygii</taxon>
        <taxon>Teleostei</taxon>
        <taxon>Clupei</taxon>
        <taxon>Clupeiformes</taxon>
        <taxon>Clupeoidei</taxon>
        <taxon>Engraulidae</taxon>
        <taxon>Coilinae</taxon>
        <taxon>Coilia</taxon>
    </lineage>
</organism>
<feature type="compositionally biased region" description="Low complexity" evidence="6">
    <location>
        <begin position="212"/>
        <end position="256"/>
    </location>
</feature>
<feature type="transmembrane region" description="Helical" evidence="7">
    <location>
        <begin position="916"/>
        <end position="936"/>
    </location>
</feature>
<comment type="caution">
    <text evidence="10">The sequence shown here is derived from an EMBL/GenBank/DDBJ whole genome shotgun (WGS) entry which is preliminary data.</text>
</comment>
<dbReference type="PROSITE" id="PS50221">
    <property type="entry name" value="GAIN_B"/>
    <property type="match status" value="1"/>
</dbReference>
<feature type="compositionally biased region" description="Polar residues" evidence="6">
    <location>
        <begin position="427"/>
        <end position="440"/>
    </location>
</feature>
<reference evidence="10 11" key="1">
    <citation type="submission" date="2024-09" db="EMBL/GenBank/DDBJ databases">
        <title>A chromosome-level genome assembly of Gray's grenadier anchovy, Coilia grayii.</title>
        <authorList>
            <person name="Fu Z."/>
        </authorList>
    </citation>
    <scope>NUCLEOTIDE SEQUENCE [LARGE SCALE GENOMIC DNA]</scope>
    <source>
        <strain evidence="10">G4</strain>
        <tissue evidence="10">Muscle</tissue>
    </source>
</reference>
<dbReference type="PANTHER" id="PTHR47767">
    <property type="entry name" value="ADHESION G PROTEIN-COUPLED RECEPTOR G7"/>
    <property type="match status" value="1"/>
</dbReference>
<feature type="domain" description="GAIN-B" evidence="8">
    <location>
        <begin position="722"/>
        <end position="874"/>
    </location>
</feature>
<dbReference type="Proteomes" id="UP001591681">
    <property type="component" value="Unassembled WGS sequence"/>
</dbReference>
<sequence>MKTSPEMVTSLPESPSTGTVLTTITDESSPTPHIMTTSPNIPNQTSGTPFTTPAMTTSCNISSQTTDTSLTTAVLTTETTSEVSSPTTSTPSTMTALMTTSHNISTQTTDAPSTTTFLTTYTTPNITNTSPDISTQTTGSASTTALLTTYTTPYTPTTTPVPMTTSDISTQTTDAPSTTAFLTTYTTPNIMNTTPDLSTQTRDALSTSTFLPTYTTPNTSSPTTASASTTAFPTTYTTPNITDTTPNISSQTTDTPLTTPVLTTITTEASSPTPHIPTTTTVLLTTTPKISSPTTGSASTTAFPTTYTTPNITDTTPNISSQTTDTPLTTPVLTTITTEASSPTPHITTTTPVLLTTTPKISSPTTGSASTTAFLTTYATANISTQTTETPSTTAVLTTKTTTEASTPTPHIPTTTTALMTTSPETSGLTSDAPSTTSVWTTNTSPEISSPTPEIPITTTVYMTSSPEMSSPTPDTPFATSSITSSTTKAPLNCSNGGELLNGVCICPDEWTGETCTIENFCKENNLENFTFPRTVIGWSAYSKQTCENGTGNAGISKATARCLNNTANRPPMFAQLRRMECGVTLEELLGNVSGRLTSVGHITEEELATSTQMLTSKPEALTSSNITVAADIVIILANSIKITKDTATSAVTTVSQLLSADPKLYSEIKDDTIVRLTKSIEELSMKPKDGLSQVVQPKLVIQTTQVKQSKGVQFRALSGDSSSNFTANRIQVDDNTSEMTESEIPSEVEIFIKLPSARSQPNKEMTVGFALYDNNAFFQPRGIKSLPGTSSRVISGSVHGVDGAKPEYVDLRFRPMNDTDKVLEHFECVYWDYNGSHWSTVGCQRVGTNLSSLQCRCNHTTNFAVLMSFRAIGKEVSAALNWIGILGCTASILGLSITLVYQIVTRKARRNAPTVLFACLCASMIIYNLTFVVGIDQTDSEVDGAQSSRHLDSRNEQRDKGPCTVVTVLLQYFLLATFSFNTLYAADLLLVLRMTLTKRRRSGHFTTIYMLLGWGFPAVMVAISLAVSYRVHEPLGYRRKDVCWLAAADEDSKFDFSKPMLWGFLVPMSTMLLFNTAVLIYFAFLSFRQPIVNSSKNAALKKKLLSNFSLGVVLGLTWVLGYLVLASSHAEGLHIFLNFAFSLLVSTQGVQIFILFTARSTLFRKTTSRAVKSISKMSLHRNRYNLNTKKNSVTTDQADDAYGTFTGICESSV</sequence>
<evidence type="ECO:0000313" key="11">
    <source>
        <dbReference type="Proteomes" id="UP001591681"/>
    </source>
</evidence>
<dbReference type="SUPFAM" id="SSF81321">
    <property type="entry name" value="Family A G protein-coupled receptor-like"/>
    <property type="match status" value="1"/>
</dbReference>
<comment type="subcellular location">
    <subcellularLocation>
        <location evidence="1">Membrane</location>
        <topology evidence="1">Multi-pass membrane protein</topology>
    </subcellularLocation>
</comment>
<feature type="transmembrane region" description="Helical" evidence="7">
    <location>
        <begin position="973"/>
        <end position="997"/>
    </location>
</feature>
<dbReference type="InterPro" id="IPR000203">
    <property type="entry name" value="GPS"/>
</dbReference>
<evidence type="ECO:0000256" key="4">
    <source>
        <dbReference type="ARBA" id="ARBA00023136"/>
    </source>
</evidence>
<evidence type="ECO:0000256" key="6">
    <source>
        <dbReference type="SAM" id="MobiDB-lite"/>
    </source>
</evidence>
<proteinExistence type="predicted"/>
<dbReference type="InterPro" id="IPR017981">
    <property type="entry name" value="GPCR_2-like_7TM"/>
</dbReference>
<dbReference type="AlphaFoldDB" id="A0ABD1JL63"/>
<feature type="region of interest" description="Disordered" evidence="6">
    <location>
        <begin position="398"/>
        <end position="484"/>
    </location>
</feature>
<evidence type="ECO:0000256" key="5">
    <source>
        <dbReference type="ARBA" id="ARBA00023157"/>
    </source>
</evidence>
<accession>A0ABD1JL63</accession>
<dbReference type="Pfam" id="PF22257">
    <property type="entry name" value="GPR128_N"/>
    <property type="match status" value="1"/>
</dbReference>
<evidence type="ECO:0000256" key="2">
    <source>
        <dbReference type="ARBA" id="ARBA00022692"/>
    </source>
</evidence>
<dbReference type="EMBL" id="JBHFQA010000014">
    <property type="protein sequence ID" value="KAL2087534.1"/>
    <property type="molecule type" value="Genomic_DNA"/>
</dbReference>
<dbReference type="InterPro" id="IPR000832">
    <property type="entry name" value="GPCR_2_secretin-like"/>
</dbReference>
<keyword evidence="11" id="KW-1185">Reference proteome</keyword>
<dbReference type="PROSITE" id="PS50261">
    <property type="entry name" value="G_PROTEIN_RECEP_F2_4"/>
    <property type="match status" value="1"/>
</dbReference>
<dbReference type="Pfam" id="PF22261">
    <property type="entry name" value="GPR128_GAIN_subdom_B"/>
    <property type="match status" value="1"/>
</dbReference>
<dbReference type="InterPro" id="IPR053985">
    <property type="entry name" value="GPR128_GAIN_subdom_A"/>
</dbReference>
<feature type="compositionally biased region" description="Low complexity" evidence="6">
    <location>
        <begin position="441"/>
        <end position="484"/>
    </location>
</feature>
<dbReference type="PANTHER" id="PTHR47767:SF1">
    <property type="entry name" value="ADHESION G PROTEIN-COUPLED RECEPTOR G7"/>
    <property type="match status" value="1"/>
</dbReference>
<dbReference type="GO" id="GO:0016020">
    <property type="term" value="C:membrane"/>
    <property type="evidence" value="ECO:0007669"/>
    <property type="project" value="UniProtKB-SubCell"/>
</dbReference>
<keyword evidence="4 7" id="KW-0472">Membrane</keyword>
<dbReference type="InterPro" id="IPR053984">
    <property type="entry name" value="GPR128_N"/>
</dbReference>
<feature type="region of interest" description="Disordered" evidence="6">
    <location>
        <begin position="26"/>
        <end position="46"/>
    </location>
</feature>
<dbReference type="Gene3D" id="2.10.25.10">
    <property type="entry name" value="Laminin"/>
    <property type="match status" value="1"/>
</dbReference>
<dbReference type="InterPro" id="IPR057244">
    <property type="entry name" value="GAIN_B"/>
</dbReference>
<feature type="transmembrane region" description="Helical" evidence="7">
    <location>
        <begin position="1009"/>
        <end position="1030"/>
    </location>
</feature>
<feature type="region of interest" description="Disordered" evidence="6">
    <location>
        <begin position="287"/>
        <end position="327"/>
    </location>
</feature>
<feature type="compositionally biased region" description="Low complexity" evidence="6">
    <location>
        <begin position="398"/>
        <end position="426"/>
    </location>
</feature>
<evidence type="ECO:0000256" key="7">
    <source>
        <dbReference type="SAM" id="Phobius"/>
    </source>
</evidence>
<evidence type="ECO:0000256" key="1">
    <source>
        <dbReference type="ARBA" id="ARBA00004141"/>
    </source>
</evidence>
<dbReference type="Gene3D" id="2.60.220.50">
    <property type="match status" value="1"/>
</dbReference>
<dbReference type="Pfam" id="PF00002">
    <property type="entry name" value="7tm_2"/>
    <property type="match status" value="1"/>
</dbReference>
<keyword evidence="2 7" id="KW-0812">Transmembrane</keyword>
<keyword evidence="5" id="KW-1015">Disulfide bond</keyword>
<name>A0ABD1JL63_9TELE</name>
<dbReference type="Pfam" id="PF22259">
    <property type="entry name" value="GPR128_GAIN_subdomA"/>
    <property type="match status" value="1"/>
</dbReference>
<dbReference type="Pfam" id="PF01825">
    <property type="entry name" value="GPS"/>
    <property type="match status" value="1"/>
</dbReference>
<feature type="transmembrane region" description="Helical" evidence="7">
    <location>
        <begin position="1062"/>
        <end position="1085"/>
    </location>
</feature>
<evidence type="ECO:0000313" key="10">
    <source>
        <dbReference type="EMBL" id="KAL2087534.1"/>
    </source>
</evidence>
<keyword evidence="3 7" id="KW-1133">Transmembrane helix</keyword>
<dbReference type="SMART" id="SM00303">
    <property type="entry name" value="GPS"/>
    <property type="match status" value="1"/>
</dbReference>
<dbReference type="Gene3D" id="1.20.1070.10">
    <property type="entry name" value="Rhodopsin 7-helix transmembrane proteins"/>
    <property type="match status" value="1"/>
</dbReference>
<protein>
    <submittedName>
        <fullName evidence="10">Uncharacterized protein</fullName>
    </submittedName>
</protein>
<feature type="transmembrane region" description="Helical" evidence="7">
    <location>
        <begin position="880"/>
        <end position="904"/>
    </location>
</feature>
<evidence type="ECO:0000259" key="9">
    <source>
        <dbReference type="PROSITE" id="PS50261"/>
    </source>
</evidence>
<dbReference type="InterPro" id="IPR046338">
    <property type="entry name" value="GAIN_dom_sf"/>
</dbReference>
<evidence type="ECO:0000259" key="8">
    <source>
        <dbReference type="PROSITE" id="PS50221"/>
    </source>
</evidence>
<gene>
    <name evidence="10" type="ORF">ACEWY4_016362</name>
</gene>
<dbReference type="InterPro" id="IPR053066">
    <property type="entry name" value="ADGR_G7"/>
</dbReference>
<feature type="transmembrane region" description="Helical" evidence="7">
    <location>
        <begin position="1136"/>
        <end position="1157"/>
    </location>
</feature>
<dbReference type="InterPro" id="IPR053986">
    <property type="entry name" value="GPR128_GAIN_subdom_B"/>
</dbReference>